<protein>
    <recommendedName>
        <fullName evidence="3">DUF1845 domain-containing protein</fullName>
    </recommendedName>
</protein>
<dbReference type="AlphaFoldDB" id="A0A2N7KP29"/>
<dbReference type="RefSeq" id="WP_102433686.1">
    <property type="nucleotide sequence ID" value="NZ_CAWNVI010000002.1"/>
</dbReference>
<accession>A0A2N7KP29</accession>
<comment type="caution">
    <text evidence="1">The sequence shown here is derived from an EMBL/GenBank/DDBJ whole genome shotgun (WGS) entry which is preliminary data.</text>
</comment>
<gene>
    <name evidence="1" type="ORF">BCT49_00240</name>
</gene>
<dbReference type="EMBL" id="MCZK01000002">
    <property type="protein sequence ID" value="PMM78470.1"/>
    <property type="molecule type" value="Genomic_DNA"/>
</dbReference>
<evidence type="ECO:0000313" key="2">
    <source>
        <dbReference type="Proteomes" id="UP000235406"/>
    </source>
</evidence>
<reference evidence="2" key="1">
    <citation type="submission" date="2016-07" db="EMBL/GenBank/DDBJ databases">
        <title>Nontailed viruses are major unrecognized killers of bacteria in the ocean.</title>
        <authorList>
            <person name="Kauffman K."/>
            <person name="Hussain F."/>
            <person name="Yang J."/>
            <person name="Arevalo P."/>
            <person name="Brown J."/>
            <person name="Cutler M."/>
            <person name="Kelly L."/>
            <person name="Polz M.F."/>
        </authorList>
    </citation>
    <scope>NUCLEOTIDE SEQUENCE [LARGE SCALE GENOMIC DNA]</scope>
    <source>
        <strain evidence="2">10N.261.46.F8</strain>
    </source>
</reference>
<evidence type="ECO:0000313" key="1">
    <source>
        <dbReference type="EMBL" id="PMM78470.1"/>
    </source>
</evidence>
<organism evidence="1 2">
    <name type="scientific">Vibrio lentus</name>
    <dbReference type="NCBI Taxonomy" id="136468"/>
    <lineage>
        <taxon>Bacteria</taxon>
        <taxon>Pseudomonadati</taxon>
        <taxon>Pseudomonadota</taxon>
        <taxon>Gammaproteobacteria</taxon>
        <taxon>Vibrionales</taxon>
        <taxon>Vibrionaceae</taxon>
        <taxon>Vibrio</taxon>
    </lineage>
</organism>
<proteinExistence type="predicted"/>
<name>A0A2N7KP29_9VIBR</name>
<dbReference type="Proteomes" id="UP000235406">
    <property type="component" value="Unassembled WGS sequence"/>
</dbReference>
<sequence length="179" mass="20605">MHELQFKSLIRLWDKSIEQSSTHKSLAYDGQFAIKSLFSIEAFSTNPKVANPLFCREALGIFLNDIRQVRSHITSIHKQQKTSWGDITLVPFKAEKHRLAMTINDGHLCRSTGLLLKTFDTANDYLLDLHRAQHNEELSDAEFLESRNALLKTMSDLLHKVATKSRIFHVERKKLETNS</sequence>
<evidence type="ECO:0008006" key="3">
    <source>
        <dbReference type="Google" id="ProtNLM"/>
    </source>
</evidence>
<dbReference type="OrthoDB" id="5905022at2"/>